<gene>
    <name evidence="1" type="ORF">NDR86_22535</name>
</gene>
<name>A0A9X2E8U1_9NOCA</name>
<dbReference type="AlphaFoldDB" id="A0A9X2E8U1"/>
<sequence>MTDGVPPQDPTDPGTRSPVIELAHAPIRYSTFEDQRYANQVTRVWSDSGQLFAELANWPVDVLGVVEHYVFARSVCSERKSPPWQWVVDGQVTHGEVAPNVGAQLDDAASAARLPLRCDHPWH</sequence>
<reference evidence="1" key="1">
    <citation type="submission" date="2022-06" db="EMBL/GenBank/DDBJ databases">
        <title>Novel species in genus nocardia.</title>
        <authorList>
            <person name="Li F."/>
        </authorList>
    </citation>
    <scope>NUCLEOTIDE SEQUENCE</scope>
    <source>
        <strain evidence="1">CDC141</strain>
    </source>
</reference>
<proteinExistence type="predicted"/>
<evidence type="ECO:0000313" key="1">
    <source>
        <dbReference type="EMBL" id="MCM6776267.1"/>
    </source>
</evidence>
<accession>A0A9X2E8U1</accession>
<dbReference type="Proteomes" id="UP001139157">
    <property type="component" value="Unassembled WGS sequence"/>
</dbReference>
<evidence type="ECO:0000313" key="2">
    <source>
        <dbReference type="Proteomes" id="UP001139157"/>
    </source>
</evidence>
<protein>
    <submittedName>
        <fullName evidence="1">Uncharacterized protein</fullName>
    </submittedName>
</protein>
<keyword evidence="2" id="KW-1185">Reference proteome</keyword>
<dbReference type="RefSeq" id="WP_251914566.1">
    <property type="nucleotide sequence ID" value="NZ_JAMRXG010000009.1"/>
</dbReference>
<dbReference type="EMBL" id="JAMRXG010000009">
    <property type="protein sequence ID" value="MCM6776267.1"/>
    <property type="molecule type" value="Genomic_DNA"/>
</dbReference>
<organism evidence="1 2">
    <name type="scientific">Nocardia pulmonis</name>
    <dbReference type="NCBI Taxonomy" id="2951408"/>
    <lineage>
        <taxon>Bacteria</taxon>
        <taxon>Bacillati</taxon>
        <taxon>Actinomycetota</taxon>
        <taxon>Actinomycetes</taxon>
        <taxon>Mycobacteriales</taxon>
        <taxon>Nocardiaceae</taxon>
        <taxon>Nocardia</taxon>
    </lineage>
</organism>
<comment type="caution">
    <text evidence="1">The sequence shown here is derived from an EMBL/GenBank/DDBJ whole genome shotgun (WGS) entry which is preliminary data.</text>
</comment>